<reference evidence="1" key="1">
    <citation type="submission" date="2023-07" db="EMBL/GenBank/DDBJ databases">
        <title>Chromosome-level genome assembly of Artemia franciscana.</title>
        <authorList>
            <person name="Jo E."/>
        </authorList>
    </citation>
    <scope>NUCLEOTIDE SEQUENCE</scope>
    <source>
        <tissue evidence="1">Whole body</tissue>
    </source>
</reference>
<proteinExistence type="predicted"/>
<dbReference type="EMBL" id="JAVRJZ010000004">
    <property type="protein sequence ID" value="KAK2723437.1"/>
    <property type="molecule type" value="Genomic_DNA"/>
</dbReference>
<evidence type="ECO:0000313" key="1">
    <source>
        <dbReference type="EMBL" id="KAK2723437.1"/>
    </source>
</evidence>
<keyword evidence="2" id="KW-1185">Reference proteome</keyword>
<evidence type="ECO:0000313" key="2">
    <source>
        <dbReference type="Proteomes" id="UP001187531"/>
    </source>
</evidence>
<protein>
    <submittedName>
        <fullName evidence="1">Uncharacterized protein</fullName>
    </submittedName>
</protein>
<dbReference type="Proteomes" id="UP001187531">
    <property type="component" value="Unassembled WGS sequence"/>
</dbReference>
<dbReference type="AlphaFoldDB" id="A0AA88IML8"/>
<name>A0AA88IML8_ARTSF</name>
<organism evidence="1 2">
    <name type="scientific">Artemia franciscana</name>
    <name type="common">Brine shrimp</name>
    <name type="synonym">Artemia sanfranciscana</name>
    <dbReference type="NCBI Taxonomy" id="6661"/>
    <lineage>
        <taxon>Eukaryota</taxon>
        <taxon>Metazoa</taxon>
        <taxon>Ecdysozoa</taxon>
        <taxon>Arthropoda</taxon>
        <taxon>Crustacea</taxon>
        <taxon>Branchiopoda</taxon>
        <taxon>Anostraca</taxon>
        <taxon>Artemiidae</taxon>
        <taxon>Artemia</taxon>
    </lineage>
</organism>
<accession>A0AA88IML8</accession>
<sequence>MDPLHIMGSDGQRVDKKKSLLNPLSLNACLTLELDYAMLDKAIKKSVHADKCRSHENKAEKAVEATR</sequence>
<gene>
    <name evidence="1" type="ORF">QYM36_001941</name>
</gene>
<comment type="caution">
    <text evidence="1">The sequence shown here is derived from an EMBL/GenBank/DDBJ whole genome shotgun (WGS) entry which is preliminary data.</text>
</comment>